<dbReference type="Pfam" id="PF14376">
    <property type="entry name" value="Haem_bd"/>
    <property type="match status" value="1"/>
</dbReference>
<dbReference type="EMBL" id="FSRC01000001">
    <property type="protein sequence ID" value="SIN73469.1"/>
    <property type="molecule type" value="Genomic_DNA"/>
</dbReference>
<protein>
    <submittedName>
        <fullName evidence="2">Haem-binding domain-containing protein</fullName>
    </submittedName>
</protein>
<gene>
    <name evidence="2" type="ORF">SAMN05444394_1311</name>
</gene>
<sequence length="156" mass="17720">MRLWQKLLLGLAIILIAIQFIPNELPPINTDNPADLMGSGLVEGEVATLLKTACYDCHSNTPAYPWYSYVAPSSWLVAKDAREGREEVNFSNWEEIEMMDQLAILDDIISEVEEEHMPLPIYLTLHSEAKLDASQRQLIMEWAEAAMDIVVEDEEE</sequence>
<feature type="domain" description="Haem-binding" evidence="1">
    <location>
        <begin position="12"/>
        <end position="147"/>
    </location>
</feature>
<dbReference type="Proteomes" id="UP000185221">
    <property type="component" value="Unassembled WGS sequence"/>
</dbReference>
<dbReference type="SMART" id="SM01235">
    <property type="entry name" value="Haem_bd"/>
    <property type="match status" value="1"/>
</dbReference>
<dbReference type="STRING" id="226505.SAMN05444394_1311"/>
<organism evidence="2 3">
    <name type="scientific">Algoriphagus halophilus</name>
    <dbReference type="NCBI Taxonomy" id="226505"/>
    <lineage>
        <taxon>Bacteria</taxon>
        <taxon>Pseudomonadati</taxon>
        <taxon>Bacteroidota</taxon>
        <taxon>Cytophagia</taxon>
        <taxon>Cytophagales</taxon>
        <taxon>Cyclobacteriaceae</taxon>
        <taxon>Algoriphagus</taxon>
    </lineage>
</organism>
<proteinExistence type="predicted"/>
<dbReference type="OrthoDB" id="196738at2"/>
<keyword evidence="3" id="KW-1185">Reference proteome</keyword>
<dbReference type="AlphaFoldDB" id="A0A1N6DRQ3"/>
<name>A0A1N6DRQ3_9BACT</name>
<evidence type="ECO:0000313" key="3">
    <source>
        <dbReference type="Proteomes" id="UP000185221"/>
    </source>
</evidence>
<evidence type="ECO:0000313" key="2">
    <source>
        <dbReference type="EMBL" id="SIN73469.1"/>
    </source>
</evidence>
<reference evidence="3" key="1">
    <citation type="submission" date="2016-11" db="EMBL/GenBank/DDBJ databases">
        <authorList>
            <person name="Varghese N."/>
            <person name="Submissions S."/>
        </authorList>
    </citation>
    <scope>NUCLEOTIDE SEQUENCE [LARGE SCALE GENOMIC DNA]</scope>
    <source>
        <strain evidence="3">DSM 15292</strain>
    </source>
</reference>
<dbReference type="InterPro" id="IPR025992">
    <property type="entry name" value="Haem-bd"/>
</dbReference>
<accession>A0A1N6DRQ3</accession>
<dbReference type="RefSeq" id="WP_074223976.1">
    <property type="nucleotide sequence ID" value="NZ_FSRC01000001.1"/>
</dbReference>
<evidence type="ECO:0000259" key="1">
    <source>
        <dbReference type="SMART" id="SM01235"/>
    </source>
</evidence>